<keyword evidence="1" id="KW-0812">Transmembrane</keyword>
<keyword evidence="1" id="KW-0472">Membrane</keyword>
<reference evidence="2 3" key="1">
    <citation type="submission" date="2020-05" db="EMBL/GenBank/DDBJ databases">
        <title>The draft genome sequence of Maribacter arenosus CAU 1321.</title>
        <authorList>
            <person name="Mu L."/>
        </authorList>
    </citation>
    <scope>NUCLEOTIDE SEQUENCE [LARGE SCALE GENOMIC DNA]</scope>
    <source>
        <strain evidence="2 3">CAU 1321</strain>
    </source>
</reference>
<evidence type="ECO:0000313" key="3">
    <source>
        <dbReference type="Proteomes" id="UP000598350"/>
    </source>
</evidence>
<dbReference type="Proteomes" id="UP000598350">
    <property type="component" value="Unassembled WGS sequence"/>
</dbReference>
<comment type="caution">
    <text evidence="2">The sequence shown here is derived from an EMBL/GenBank/DDBJ whole genome shotgun (WGS) entry which is preliminary data.</text>
</comment>
<keyword evidence="1" id="KW-1133">Transmembrane helix</keyword>
<dbReference type="EMBL" id="JABTCG010000005">
    <property type="protein sequence ID" value="MBD0851910.1"/>
    <property type="molecule type" value="Genomic_DNA"/>
</dbReference>
<keyword evidence="3" id="KW-1185">Reference proteome</keyword>
<feature type="transmembrane region" description="Helical" evidence="1">
    <location>
        <begin position="50"/>
        <end position="68"/>
    </location>
</feature>
<evidence type="ECO:0000256" key="1">
    <source>
        <dbReference type="SAM" id="Phobius"/>
    </source>
</evidence>
<dbReference type="RefSeq" id="WP_188315028.1">
    <property type="nucleotide sequence ID" value="NZ_JABTCG010000005.1"/>
</dbReference>
<gene>
    <name evidence="2" type="ORF">HPE63_14610</name>
</gene>
<proteinExistence type="predicted"/>
<accession>A0ABR7VGB3</accession>
<protein>
    <submittedName>
        <fullName evidence="2">Uncharacterized protein</fullName>
    </submittedName>
</protein>
<name>A0ABR7VGB3_9FLAO</name>
<evidence type="ECO:0000313" key="2">
    <source>
        <dbReference type="EMBL" id="MBD0851910.1"/>
    </source>
</evidence>
<sequence>MANLREKSKKQQKFEAERADCTEREIQMEILYSNWLIQAATEKTRANTSTIVWIIVIGIILSIMAAILPTI</sequence>
<organism evidence="2 3">
    <name type="scientific">Maribacter arenosus</name>
    <dbReference type="NCBI Taxonomy" id="1854708"/>
    <lineage>
        <taxon>Bacteria</taxon>
        <taxon>Pseudomonadati</taxon>
        <taxon>Bacteroidota</taxon>
        <taxon>Flavobacteriia</taxon>
        <taxon>Flavobacteriales</taxon>
        <taxon>Flavobacteriaceae</taxon>
        <taxon>Maribacter</taxon>
    </lineage>
</organism>